<feature type="transmembrane region" description="Helical" evidence="1">
    <location>
        <begin position="167"/>
        <end position="190"/>
    </location>
</feature>
<feature type="transmembrane region" description="Helical" evidence="1">
    <location>
        <begin position="76"/>
        <end position="94"/>
    </location>
</feature>
<evidence type="ECO:0008006" key="4">
    <source>
        <dbReference type="Google" id="ProtNLM"/>
    </source>
</evidence>
<proteinExistence type="predicted"/>
<feature type="transmembrane region" description="Helical" evidence="1">
    <location>
        <begin position="135"/>
        <end position="155"/>
    </location>
</feature>
<keyword evidence="1" id="KW-0472">Membrane</keyword>
<evidence type="ECO:0000313" key="3">
    <source>
        <dbReference type="Proteomes" id="UP000252893"/>
    </source>
</evidence>
<dbReference type="RefSeq" id="WP_113945144.1">
    <property type="nucleotide sequence ID" value="NZ_JBHEEG010000006.1"/>
</dbReference>
<feature type="transmembrane region" description="Helical" evidence="1">
    <location>
        <begin position="106"/>
        <end position="123"/>
    </location>
</feature>
<sequence length="197" mass="21902">MPSFEEIQYYFSAVWRTMTGHPEALNNLNTDADGFWRSFYAILISLPPMLIGWVEIAARLTDGDETALRLINTVKLATIDMIVWLLPLLIIGFLSRSLGLERRFSTYVVATNWATALFAWIYAPLSFLNLLQPDLSPVFAGIGFGLFLATLALSYRLTRAALQRPHSFAAPFFISVILGSIMLTIILQGLTGLIPAS</sequence>
<dbReference type="OrthoDB" id="9811204at2"/>
<keyword evidence="1" id="KW-1133">Transmembrane helix</keyword>
<keyword evidence="3" id="KW-1185">Reference proteome</keyword>
<evidence type="ECO:0000313" key="2">
    <source>
        <dbReference type="EMBL" id="RBO93426.1"/>
    </source>
</evidence>
<accession>A0A366DTK7</accession>
<reference evidence="2 3" key="1">
    <citation type="submission" date="2018-06" db="EMBL/GenBank/DDBJ databases">
        <title>Genomic Encyclopedia of Type Strains, Phase IV (KMG-IV): sequencing the most valuable type-strain genomes for metagenomic binning, comparative biology and taxonomic classification.</title>
        <authorList>
            <person name="Goeker M."/>
        </authorList>
    </citation>
    <scope>NUCLEOTIDE SEQUENCE [LARGE SCALE GENOMIC DNA]</scope>
    <source>
        <strain evidence="2 3">DSM 25619</strain>
    </source>
</reference>
<comment type="caution">
    <text evidence="2">The sequence shown here is derived from an EMBL/GenBank/DDBJ whole genome shotgun (WGS) entry which is preliminary data.</text>
</comment>
<dbReference type="AlphaFoldDB" id="A0A366DTK7"/>
<name>A0A366DTK7_9HYPH</name>
<dbReference type="Proteomes" id="UP000252893">
    <property type="component" value="Unassembled WGS sequence"/>
</dbReference>
<evidence type="ECO:0000256" key="1">
    <source>
        <dbReference type="SAM" id="Phobius"/>
    </source>
</evidence>
<feature type="transmembrane region" description="Helical" evidence="1">
    <location>
        <begin position="38"/>
        <end position="56"/>
    </location>
</feature>
<keyword evidence="1" id="KW-0812">Transmembrane</keyword>
<gene>
    <name evidence="2" type="ORF">DFR47_105143</name>
</gene>
<dbReference type="EMBL" id="QNRH01000005">
    <property type="protein sequence ID" value="RBO93426.1"/>
    <property type="molecule type" value="Genomic_DNA"/>
</dbReference>
<protein>
    <recommendedName>
        <fullName evidence="4">Yip1-like protein</fullName>
    </recommendedName>
</protein>
<organism evidence="2 3">
    <name type="scientific">Pseudochrobactrum asaccharolyticum</name>
    <dbReference type="NCBI Taxonomy" id="354351"/>
    <lineage>
        <taxon>Bacteria</taxon>
        <taxon>Pseudomonadati</taxon>
        <taxon>Pseudomonadota</taxon>
        <taxon>Alphaproteobacteria</taxon>
        <taxon>Hyphomicrobiales</taxon>
        <taxon>Brucellaceae</taxon>
        <taxon>Pseudochrobactrum</taxon>
    </lineage>
</organism>